<comment type="caution">
    <text evidence="1">The sequence shown here is derived from an EMBL/GenBank/DDBJ whole genome shotgun (WGS) entry which is preliminary data.</text>
</comment>
<gene>
    <name evidence="1" type="ORF">EBN03_29045</name>
</gene>
<dbReference type="Pfam" id="PF19458">
    <property type="entry name" value="DUF5995"/>
    <property type="match status" value="1"/>
</dbReference>
<dbReference type="Proteomes" id="UP000279275">
    <property type="component" value="Unassembled WGS sequence"/>
</dbReference>
<evidence type="ECO:0000313" key="1">
    <source>
        <dbReference type="EMBL" id="RMI28737.1"/>
    </source>
</evidence>
<dbReference type="EMBL" id="RFFH01000019">
    <property type="protein sequence ID" value="RMI28737.1"/>
    <property type="molecule type" value="Genomic_DNA"/>
</dbReference>
<dbReference type="AlphaFoldDB" id="A0A3M2KST7"/>
<proteinExistence type="predicted"/>
<accession>A0A3M2KST7</accession>
<protein>
    <submittedName>
        <fullName evidence="1">Uncharacterized protein</fullName>
    </submittedName>
</protein>
<keyword evidence="2" id="KW-1185">Reference proteome</keyword>
<organism evidence="1 2">
    <name type="scientific">Nocardia stercoris</name>
    <dbReference type="NCBI Taxonomy" id="2483361"/>
    <lineage>
        <taxon>Bacteria</taxon>
        <taxon>Bacillati</taxon>
        <taxon>Actinomycetota</taxon>
        <taxon>Actinomycetes</taxon>
        <taxon>Mycobacteriales</taxon>
        <taxon>Nocardiaceae</taxon>
        <taxon>Nocardia</taxon>
    </lineage>
</organism>
<evidence type="ECO:0000313" key="2">
    <source>
        <dbReference type="Proteomes" id="UP000279275"/>
    </source>
</evidence>
<reference evidence="1 2" key="1">
    <citation type="submission" date="2018-10" db="EMBL/GenBank/DDBJ databases">
        <title>Isolation from cow dung.</title>
        <authorList>
            <person name="Ling L."/>
        </authorList>
    </citation>
    <scope>NUCLEOTIDE SEQUENCE [LARGE SCALE GENOMIC DNA]</scope>
    <source>
        <strain evidence="1 2">NEAU-LL90</strain>
    </source>
</reference>
<dbReference type="InterPro" id="IPR046037">
    <property type="entry name" value="DUF5995"/>
</dbReference>
<name>A0A3M2KST7_9NOCA</name>
<sequence length="252" mass="26893">MDSIARLSDSVAAGEDALAQLESGVARLHEITAILNSHGDRRGLFGIGLDAVEQDAVMPLQRDPGAFENRDYAHAISLDLLSRYLRNLHAEFTGGTVEPHWAHYFDLAGRCDISPARVAMAGYDAHLTVDLSYSVAAMGSRIENSADYFKIVATIAAAGDEIVDRTEDVYHADLGPLWRFYFLGEGLDQLVGKGVATRPMLVLADVGANVVIFGNGLSLENPALHDPTAAEIGGLYGAADTAFDVLSGLHAL</sequence>
<dbReference type="OrthoDB" id="4562275at2"/>